<keyword evidence="1" id="KW-1185">Reference proteome</keyword>
<dbReference type="Proteomes" id="UP000492821">
    <property type="component" value="Unassembled WGS sequence"/>
</dbReference>
<reference evidence="1" key="1">
    <citation type="journal article" date="2013" name="Genetics">
        <title>The draft genome and transcriptome of Panagrellus redivivus are shaped by the harsh demands of a free-living lifestyle.</title>
        <authorList>
            <person name="Srinivasan J."/>
            <person name="Dillman A.R."/>
            <person name="Macchietto M.G."/>
            <person name="Heikkinen L."/>
            <person name="Lakso M."/>
            <person name="Fracchia K.M."/>
            <person name="Antoshechkin I."/>
            <person name="Mortazavi A."/>
            <person name="Wong G."/>
            <person name="Sternberg P.W."/>
        </authorList>
    </citation>
    <scope>NUCLEOTIDE SEQUENCE [LARGE SCALE GENOMIC DNA]</scope>
    <source>
        <strain evidence="1">MT8872</strain>
    </source>
</reference>
<dbReference type="AlphaFoldDB" id="A0A7E4W7D1"/>
<evidence type="ECO:0000313" key="1">
    <source>
        <dbReference type="Proteomes" id="UP000492821"/>
    </source>
</evidence>
<reference evidence="2" key="2">
    <citation type="submission" date="2020-10" db="UniProtKB">
        <authorList>
            <consortium name="WormBaseParasite"/>
        </authorList>
    </citation>
    <scope>IDENTIFICATION</scope>
</reference>
<organism evidence="1 2">
    <name type="scientific">Panagrellus redivivus</name>
    <name type="common">Microworm</name>
    <dbReference type="NCBI Taxonomy" id="6233"/>
    <lineage>
        <taxon>Eukaryota</taxon>
        <taxon>Metazoa</taxon>
        <taxon>Ecdysozoa</taxon>
        <taxon>Nematoda</taxon>
        <taxon>Chromadorea</taxon>
        <taxon>Rhabditida</taxon>
        <taxon>Tylenchina</taxon>
        <taxon>Panagrolaimomorpha</taxon>
        <taxon>Panagrolaimoidea</taxon>
        <taxon>Panagrolaimidae</taxon>
        <taxon>Panagrellus</taxon>
    </lineage>
</organism>
<dbReference type="WBParaSite" id="Pan_g8494.t1">
    <property type="protein sequence ID" value="Pan_g8494.t1"/>
    <property type="gene ID" value="Pan_g8494"/>
</dbReference>
<evidence type="ECO:0000313" key="2">
    <source>
        <dbReference type="WBParaSite" id="Pan_g8494.t1"/>
    </source>
</evidence>
<sequence>MSTKSNDTAIKRFTYDWLIRFAELHPFEVTNPIFEDAPPSKYTAISPLFTTLMVRHKPTFWYYSELRLKHNNMQTRVNPSNSMKRNIIICKFVEFHGHVSDIVAAFIKNRVTCYSNSMRISTGTVSPDDLKYLFKYRNHDKVAILTGVNLTKPMPVTDFWPLIMHCKSILFNMEEFAHGEGIANAIKEYRLCPDELYVSGLDMPKNAVLDVFDSILALPTHPKNVNLRFLQNQTASLARAVIKTYVFSGVAVKHCRPKRPYQTIDYIKQDGLLVGYFH</sequence>
<protein>
    <submittedName>
        <fullName evidence="2">Glycosyltransferase family 92 protein</fullName>
    </submittedName>
</protein>
<name>A0A7E4W7D1_PANRE</name>
<proteinExistence type="predicted"/>
<accession>A0A7E4W7D1</accession>